<proteinExistence type="predicted"/>
<dbReference type="STRING" id="53501.SAMN04488043_105197"/>
<dbReference type="GO" id="GO:0005198">
    <property type="term" value="F:structural molecule activity"/>
    <property type="evidence" value="ECO:0007669"/>
    <property type="project" value="InterPro"/>
</dbReference>
<keyword evidence="3" id="KW-1185">Reference proteome</keyword>
<dbReference type="Proteomes" id="UP000051587">
    <property type="component" value="Unassembled WGS sequence"/>
</dbReference>
<feature type="compositionally biased region" description="Basic and acidic residues" evidence="1">
    <location>
        <begin position="480"/>
        <end position="490"/>
    </location>
</feature>
<organism evidence="2 3">
    <name type="scientific">Thalassovita gelatinovora</name>
    <name type="common">Thalassobius gelatinovorus</name>
    <dbReference type="NCBI Taxonomy" id="53501"/>
    <lineage>
        <taxon>Bacteria</taxon>
        <taxon>Pseudomonadati</taxon>
        <taxon>Pseudomonadota</taxon>
        <taxon>Alphaproteobacteria</taxon>
        <taxon>Rhodobacterales</taxon>
        <taxon>Roseobacteraceae</taxon>
        <taxon>Thalassovita</taxon>
    </lineage>
</organism>
<name>A0A0P1FFR6_THAGE</name>
<protein>
    <submittedName>
        <fullName evidence="2">Phage portal protein, lambda family</fullName>
    </submittedName>
</protein>
<evidence type="ECO:0000313" key="2">
    <source>
        <dbReference type="EMBL" id="CUH66821.1"/>
    </source>
</evidence>
<dbReference type="EMBL" id="CYSA01000025">
    <property type="protein sequence ID" value="CUH66821.1"/>
    <property type="molecule type" value="Genomic_DNA"/>
</dbReference>
<accession>A0A0P1FFR6</accession>
<dbReference type="OrthoDB" id="9770450at2"/>
<feature type="region of interest" description="Disordered" evidence="1">
    <location>
        <begin position="435"/>
        <end position="490"/>
    </location>
</feature>
<dbReference type="InterPro" id="IPR006429">
    <property type="entry name" value="Phage_lambda_portal"/>
</dbReference>
<dbReference type="RefSeq" id="WP_058263371.1">
    <property type="nucleotide sequence ID" value="NZ_CP051181.1"/>
</dbReference>
<dbReference type="NCBIfam" id="TIGR01539">
    <property type="entry name" value="portal_lambda"/>
    <property type="match status" value="1"/>
</dbReference>
<sequence length="490" mass="54014">MTHFQTANVLDRAILAVSPRRGLDRIEAKTRARILMNYDGASRGRRLKGWKAPGTDADAASLQGRARLRQLSRDMHRNSPFAVRARAVVTNNVVATGIKPSIVAGNKRAKAAAEKVILGHLKSKRLDKYGEHDLFSQQALVQNSVFESGEVLVLRHDRPAAAGLDLPFQTEIVEIDQLDPTVMTGPTGNEVIDGLEYDAEGNVVAFHIYEQHPGSASRKISLKSHRWPAERVLHIRRLDRPGQTRGVPWLAPVMVTLGELRDYQEAQILKQKISSLLVGVVTSTQGTPLTEAQKKAGLGSMSPGGITYLEDGQKMEWSDPPSVGEYDVVMRLGLLAISMGLGITYESLAGDLSRVNFASSKVGRIEMDANVAAWQTHMMIGQFCEGIAKWALDAYRLTRAAMRGISINWTAPKRPMIDPAKEIKPEVQKIERGLTSRQRSIRGMGQDPDVIDREIEEDEVRDAERAARVLARTKTTQPKGDGDEGTKPDQ</sequence>
<gene>
    <name evidence="2" type="ORF">TG4357_02660</name>
</gene>
<dbReference type="AlphaFoldDB" id="A0A0P1FFR6"/>
<reference evidence="2 3" key="1">
    <citation type="submission" date="2015-09" db="EMBL/GenBank/DDBJ databases">
        <authorList>
            <consortium name="Swine Surveillance"/>
        </authorList>
    </citation>
    <scope>NUCLEOTIDE SEQUENCE [LARGE SCALE GENOMIC DNA]</scope>
    <source>
        <strain evidence="2 3">CECT 4357</strain>
    </source>
</reference>
<dbReference type="GO" id="GO:0019068">
    <property type="term" value="P:virion assembly"/>
    <property type="evidence" value="ECO:0007669"/>
    <property type="project" value="InterPro"/>
</dbReference>
<dbReference type="Pfam" id="PF05136">
    <property type="entry name" value="Phage_portal_2"/>
    <property type="match status" value="1"/>
</dbReference>
<evidence type="ECO:0000256" key="1">
    <source>
        <dbReference type="SAM" id="MobiDB-lite"/>
    </source>
</evidence>
<evidence type="ECO:0000313" key="3">
    <source>
        <dbReference type="Proteomes" id="UP000051587"/>
    </source>
</evidence>